<dbReference type="Proteomes" id="UP000186601">
    <property type="component" value="Unassembled WGS sequence"/>
</dbReference>
<dbReference type="SUPFAM" id="SSF48264">
    <property type="entry name" value="Cytochrome P450"/>
    <property type="match status" value="1"/>
</dbReference>
<dbReference type="GO" id="GO:0005506">
    <property type="term" value="F:iron ion binding"/>
    <property type="evidence" value="ECO:0007669"/>
    <property type="project" value="InterPro"/>
</dbReference>
<dbReference type="Gene3D" id="1.10.630.10">
    <property type="entry name" value="Cytochrome P450"/>
    <property type="match status" value="1"/>
</dbReference>
<evidence type="ECO:0000256" key="1">
    <source>
        <dbReference type="ARBA" id="ARBA00001971"/>
    </source>
</evidence>
<sequence>MSALFSSFSQFILLAVSTWVLFRVFGHYFTKSPLDNIPGPPRGSWLTGDHHNRQRKIMNPAFSTPNIRLMTPIFYHVAHQMRDAIVIKVGESQQEVDILRWVGRAALEMIGQGGLGFSFDPLREAAVEDALKDLVPMLNKFDVLRPCVTYIAKLGTPSFRRHLTGLLPSANVQRMKQIVDTMYDTSRYIFNIQSSADKADSTASLKDRNKVKGKDVMSLLLKSHAIGEHLGDEELVSHISTMLFAGTDTTSNALARTLQLLAEHQDIQDELRAELVDAGSGEDIPYERLVGLPLLDAVCRETLRLYPPAPVAMRESGHEVLLPLSTPIIGLDGEVIREILVPAGTIILISILSCNRDKAVWGEDALQWNPSRWLSRLPETVIQARIPGVYSNL</sequence>
<evidence type="ECO:0000256" key="6">
    <source>
        <dbReference type="ARBA" id="ARBA00023002"/>
    </source>
</evidence>
<protein>
    <recommendedName>
        <fullName evidence="11">Cytochrome P450</fullName>
    </recommendedName>
</protein>
<evidence type="ECO:0008006" key="11">
    <source>
        <dbReference type="Google" id="ProtNLM"/>
    </source>
</evidence>
<evidence type="ECO:0000256" key="2">
    <source>
        <dbReference type="ARBA" id="ARBA00005179"/>
    </source>
</evidence>
<name>A0A2R6NMD9_9APHY</name>
<dbReference type="AlphaFoldDB" id="A0A2R6NMD9"/>
<keyword evidence="5" id="KW-0479">Metal-binding</keyword>
<dbReference type="GO" id="GO:0004497">
    <property type="term" value="F:monooxygenase activity"/>
    <property type="evidence" value="ECO:0007669"/>
    <property type="project" value="UniProtKB-KW"/>
</dbReference>
<evidence type="ECO:0000256" key="7">
    <source>
        <dbReference type="ARBA" id="ARBA00023004"/>
    </source>
</evidence>
<accession>A0A2R6NMD9</accession>
<evidence type="ECO:0000313" key="10">
    <source>
        <dbReference type="Proteomes" id="UP000186601"/>
    </source>
</evidence>
<dbReference type="PRINTS" id="PR00385">
    <property type="entry name" value="P450"/>
</dbReference>
<dbReference type="PRINTS" id="PR00463">
    <property type="entry name" value="EP450I"/>
</dbReference>
<dbReference type="STRING" id="98765.A0A2R6NMD9"/>
<evidence type="ECO:0000256" key="4">
    <source>
        <dbReference type="ARBA" id="ARBA00022617"/>
    </source>
</evidence>
<dbReference type="OrthoDB" id="1470350at2759"/>
<keyword evidence="10" id="KW-1185">Reference proteome</keyword>
<dbReference type="EMBL" id="MLYV02001076">
    <property type="protein sequence ID" value="PSR73456.1"/>
    <property type="molecule type" value="Genomic_DNA"/>
</dbReference>
<comment type="pathway">
    <text evidence="2">Secondary metabolite biosynthesis.</text>
</comment>
<evidence type="ECO:0000256" key="5">
    <source>
        <dbReference type="ARBA" id="ARBA00022723"/>
    </source>
</evidence>
<dbReference type="Pfam" id="PF00067">
    <property type="entry name" value="p450"/>
    <property type="match status" value="1"/>
</dbReference>
<keyword evidence="6" id="KW-0560">Oxidoreductase</keyword>
<dbReference type="InterPro" id="IPR002401">
    <property type="entry name" value="Cyt_P450_E_grp-I"/>
</dbReference>
<dbReference type="InterPro" id="IPR050121">
    <property type="entry name" value="Cytochrome_P450_monoxygenase"/>
</dbReference>
<gene>
    <name evidence="9" type="ORF">PHLCEN_2v10748</name>
</gene>
<comment type="similarity">
    <text evidence="3">Belongs to the cytochrome P450 family.</text>
</comment>
<reference evidence="9 10" key="1">
    <citation type="submission" date="2018-02" db="EMBL/GenBank/DDBJ databases">
        <title>Genome sequence of the basidiomycete white-rot fungus Phlebia centrifuga.</title>
        <authorList>
            <person name="Granchi Z."/>
            <person name="Peng M."/>
            <person name="de Vries R.P."/>
            <person name="Hilden K."/>
            <person name="Makela M.R."/>
            <person name="Grigoriev I."/>
            <person name="Riley R."/>
        </authorList>
    </citation>
    <scope>NUCLEOTIDE SEQUENCE [LARGE SCALE GENOMIC DNA]</scope>
    <source>
        <strain evidence="9 10">FBCC195</strain>
    </source>
</reference>
<dbReference type="InterPro" id="IPR036396">
    <property type="entry name" value="Cyt_P450_sf"/>
</dbReference>
<evidence type="ECO:0000256" key="3">
    <source>
        <dbReference type="ARBA" id="ARBA00010617"/>
    </source>
</evidence>
<dbReference type="GO" id="GO:0020037">
    <property type="term" value="F:heme binding"/>
    <property type="evidence" value="ECO:0007669"/>
    <property type="project" value="InterPro"/>
</dbReference>
<organism evidence="9 10">
    <name type="scientific">Hermanssonia centrifuga</name>
    <dbReference type="NCBI Taxonomy" id="98765"/>
    <lineage>
        <taxon>Eukaryota</taxon>
        <taxon>Fungi</taxon>
        <taxon>Dikarya</taxon>
        <taxon>Basidiomycota</taxon>
        <taxon>Agaricomycotina</taxon>
        <taxon>Agaricomycetes</taxon>
        <taxon>Polyporales</taxon>
        <taxon>Meruliaceae</taxon>
        <taxon>Hermanssonia</taxon>
    </lineage>
</organism>
<proteinExistence type="inferred from homology"/>
<dbReference type="PANTHER" id="PTHR24305">
    <property type="entry name" value="CYTOCHROME P450"/>
    <property type="match status" value="1"/>
</dbReference>
<keyword evidence="7" id="KW-0408">Iron</keyword>
<keyword evidence="8" id="KW-0503">Monooxygenase</keyword>
<dbReference type="PANTHER" id="PTHR24305:SF166">
    <property type="entry name" value="CYTOCHROME P450 12A4, MITOCHONDRIAL-RELATED"/>
    <property type="match status" value="1"/>
</dbReference>
<comment type="cofactor">
    <cofactor evidence="1">
        <name>heme</name>
        <dbReference type="ChEBI" id="CHEBI:30413"/>
    </cofactor>
</comment>
<keyword evidence="4" id="KW-0349">Heme</keyword>
<evidence type="ECO:0000256" key="8">
    <source>
        <dbReference type="ARBA" id="ARBA00023033"/>
    </source>
</evidence>
<comment type="caution">
    <text evidence="9">The sequence shown here is derived from an EMBL/GenBank/DDBJ whole genome shotgun (WGS) entry which is preliminary data.</text>
</comment>
<dbReference type="InterPro" id="IPR001128">
    <property type="entry name" value="Cyt_P450"/>
</dbReference>
<dbReference type="GO" id="GO:0016705">
    <property type="term" value="F:oxidoreductase activity, acting on paired donors, with incorporation or reduction of molecular oxygen"/>
    <property type="evidence" value="ECO:0007669"/>
    <property type="project" value="InterPro"/>
</dbReference>
<evidence type="ECO:0000313" key="9">
    <source>
        <dbReference type="EMBL" id="PSR73456.1"/>
    </source>
</evidence>